<evidence type="ECO:0000259" key="5">
    <source>
        <dbReference type="Pfam" id="PF17851"/>
    </source>
</evidence>
<evidence type="ECO:0000313" key="7">
    <source>
        <dbReference type="Proteomes" id="UP001597249"/>
    </source>
</evidence>
<evidence type="ECO:0000256" key="4">
    <source>
        <dbReference type="RuleBase" id="RU361187"/>
    </source>
</evidence>
<dbReference type="InterPro" id="IPR006710">
    <property type="entry name" value="Glyco_hydro_43"/>
</dbReference>
<dbReference type="EMBL" id="JBHTMO010000004">
    <property type="protein sequence ID" value="MFD1392441.1"/>
    <property type="molecule type" value="Genomic_DNA"/>
</dbReference>
<dbReference type="InterPro" id="IPR023296">
    <property type="entry name" value="Glyco_hydro_beta-prop_sf"/>
</dbReference>
<evidence type="ECO:0000256" key="3">
    <source>
        <dbReference type="ARBA" id="ARBA00023295"/>
    </source>
</evidence>
<protein>
    <submittedName>
        <fullName evidence="6">Family 43 glycosylhydrolase</fullName>
    </submittedName>
</protein>
<dbReference type="RefSeq" id="WP_125585345.1">
    <property type="nucleotide sequence ID" value="NZ_JBHTMO010000004.1"/>
</dbReference>
<dbReference type="Pfam" id="PF04616">
    <property type="entry name" value="Glyco_hydro_43"/>
    <property type="match status" value="1"/>
</dbReference>
<dbReference type="InterPro" id="IPR041542">
    <property type="entry name" value="GH43_C2"/>
</dbReference>
<dbReference type="Gene3D" id="2.60.120.200">
    <property type="match status" value="1"/>
</dbReference>
<dbReference type="Gene3D" id="2.115.10.20">
    <property type="entry name" value="Glycosyl hydrolase domain, family 43"/>
    <property type="match status" value="1"/>
</dbReference>
<feature type="domain" description="Beta-xylosidase C-terminal Concanavalin A-like" evidence="5">
    <location>
        <begin position="312"/>
        <end position="484"/>
    </location>
</feature>
<dbReference type="Proteomes" id="UP001597249">
    <property type="component" value="Unassembled WGS sequence"/>
</dbReference>
<dbReference type="InterPro" id="IPR013320">
    <property type="entry name" value="ConA-like_dom_sf"/>
</dbReference>
<dbReference type="SUPFAM" id="SSF75005">
    <property type="entry name" value="Arabinanase/levansucrase/invertase"/>
    <property type="match status" value="1"/>
</dbReference>
<accession>A0ABW4B6W7</accession>
<dbReference type="PANTHER" id="PTHR42812:SF12">
    <property type="entry name" value="BETA-XYLOSIDASE-RELATED"/>
    <property type="match status" value="1"/>
</dbReference>
<dbReference type="InterPro" id="IPR051795">
    <property type="entry name" value="Glycosyl_Hydrlase_43"/>
</dbReference>
<comment type="caution">
    <text evidence="6">The sequence shown here is derived from an EMBL/GenBank/DDBJ whole genome shotgun (WGS) entry which is preliminary data.</text>
</comment>
<evidence type="ECO:0000256" key="1">
    <source>
        <dbReference type="ARBA" id="ARBA00009865"/>
    </source>
</evidence>
<dbReference type="SUPFAM" id="SSF49899">
    <property type="entry name" value="Concanavalin A-like lectins/glucanases"/>
    <property type="match status" value="1"/>
</dbReference>
<reference evidence="7" key="1">
    <citation type="journal article" date="2019" name="Int. J. Syst. Evol. Microbiol.">
        <title>The Global Catalogue of Microorganisms (GCM) 10K type strain sequencing project: providing services to taxonomists for standard genome sequencing and annotation.</title>
        <authorList>
            <consortium name="The Broad Institute Genomics Platform"/>
            <consortium name="The Broad Institute Genome Sequencing Center for Infectious Disease"/>
            <person name="Wu L."/>
            <person name="Ma J."/>
        </authorList>
    </citation>
    <scope>NUCLEOTIDE SEQUENCE [LARGE SCALE GENOMIC DNA]</scope>
    <source>
        <strain evidence="7">CCM 8911</strain>
    </source>
</reference>
<keyword evidence="3 4" id="KW-0326">Glycosidase</keyword>
<keyword evidence="7" id="KW-1185">Reference proteome</keyword>
<dbReference type="CDD" id="cd18617">
    <property type="entry name" value="GH43_XynB-like"/>
    <property type="match status" value="1"/>
</dbReference>
<dbReference type="Pfam" id="PF17851">
    <property type="entry name" value="GH43_C2"/>
    <property type="match status" value="1"/>
</dbReference>
<sequence>MTYHNPIIPGFHPDPSAIRVKDTYYLVTSSFNYFPGVPLFESRDLLNWHQIGHVLTRASQLPLAGSNTHGGIYAPTLRYHAGRFYMVTTNVDHGGNFYVWTDDIHGEWSEPIPVEQGGIDPSLYFEGDTAYFMSNGDDDAGKHGITQCEIDIATGKKLTPSRVIWTGAGGRYLEGPHLYRKDGWYYLIASEGGTEYGHMLVYARGKTPYGPFENFPGNPVLTNRNLGGYQIQGTGHADLVDDGHGNWFLVHLAFRQLDRWTQHHTLGREVYLTPAKFDEAGWFTAGEDGTTRLAMSAKSLADVKQAPAHDLTFANTQMGREWVTLRDPQQEHYAFDGTTLGLRPNGFALEEPAESPTALMIRQAHLNVTVSVRVETVKNLVGLTAYMENDQHYDIVVWQADEALHVARRLRVGPALALDHELTLPLQPVTLIMEADPDAYHLVVESGGQRHDLGSAQARFLSSEVAVNFTGVMFGLFAEDNWHTPQWNTLTDFQYHITEANHE</sequence>
<keyword evidence="2 4" id="KW-0378">Hydrolase</keyword>
<gene>
    <name evidence="6" type="ORF">ACFQ3L_02415</name>
</gene>
<evidence type="ECO:0000313" key="6">
    <source>
        <dbReference type="EMBL" id="MFD1392441.1"/>
    </source>
</evidence>
<comment type="similarity">
    <text evidence="1 4">Belongs to the glycosyl hydrolase 43 family.</text>
</comment>
<dbReference type="PANTHER" id="PTHR42812">
    <property type="entry name" value="BETA-XYLOSIDASE"/>
    <property type="match status" value="1"/>
</dbReference>
<organism evidence="6 7">
    <name type="scientific">Lacticaseibacillus jixianensis</name>
    <dbReference type="NCBI Taxonomy" id="2486012"/>
    <lineage>
        <taxon>Bacteria</taxon>
        <taxon>Bacillati</taxon>
        <taxon>Bacillota</taxon>
        <taxon>Bacilli</taxon>
        <taxon>Lactobacillales</taxon>
        <taxon>Lactobacillaceae</taxon>
        <taxon>Lacticaseibacillus</taxon>
    </lineage>
</organism>
<proteinExistence type="inferred from homology"/>
<name>A0ABW4B6W7_9LACO</name>
<evidence type="ECO:0000256" key="2">
    <source>
        <dbReference type="ARBA" id="ARBA00022801"/>
    </source>
</evidence>